<accession>A0AAT9GUX7</accession>
<dbReference type="EMBL" id="AP031322">
    <property type="protein sequence ID" value="BFH74506.1"/>
    <property type="molecule type" value="Genomic_DNA"/>
</dbReference>
<reference evidence="1" key="1">
    <citation type="submission" date="2024-03" db="EMBL/GenBank/DDBJ databases">
        <title>Complete genome sequence of Sulfurisphaera javensis strain KD-1.</title>
        <authorList>
            <person name="Sakai H."/>
            <person name="Nur N."/>
            <person name="Suwanto A."/>
            <person name="Kurosawa N."/>
        </authorList>
    </citation>
    <scope>NUCLEOTIDE SEQUENCE</scope>
    <source>
        <strain evidence="1">KD-1</strain>
    </source>
</reference>
<dbReference type="InterPro" id="IPR006058">
    <property type="entry name" value="2Fe2S_fd_BS"/>
</dbReference>
<evidence type="ECO:0000313" key="1">
    <source>
        <dbReference type="EMBL" id="BFH74506.1"/>
    </source>
</evidence>
<protein>
    <recommendedName>
        <fullName evidence="2">2-polyprenylphenol hydroxylase</fullName>
    </recommendedName>
</protein>
<name>A0AAT9GUX7_9CREN</name>
<organism evidence="1">
    <name type="scientific">Sulfurisphaera javensis</name>
    <dbReference type="NCBI Taxonomy" id="2049879"/>
    <lineage>
        <taxon>Archaea</taxon>
        <taxon>Thermoproteota</taxon>
        <taxon>Thermoprotei</taxon>
        <taxon>Sulfolobales</taxon>
        <taxon>Sulfolobaceae</taxon>
        <taxon>Sulfurisphaera</taxon>
    </lineage>
</organism>
<dbReference type="GO" id="GO:0051537">
    <property type="term" value="F:2 iron, 2 sulfur cluster binding"/>
    <property type="evidence" value="ECO:0007669"/>
    <property type="project" value="InterPro"/>
</dbReference>
<dbReference type="PROSITE" id="PS00197">
    <property type="entry name" value="2FE2S_FER_1"/>
    <property type="match status" value="1"/>
</dbReference>
<gene>
    <name evidence="1" type="ORF">SJAV_24500</name>
</gene>
<proteinExistence type="predicted"/>
<dbReference type="AlphaFoldDB" id="A0AAT9GUX7"/>
<dbReference type="KEGG" id="sjv:SJAV_24500"/>
<sequence length="203" mass="23047">MIYSKILYEKKLKENMYEVAVLFPIKPKPGQFVSLIDSGKREIPLSISDYYNGILFLHLSEKIYDTLKGKERILLKGPIGRPVDLSVSSVLGIAYQDLFFDILYILREAKRNGIKVKVKCIECETNEFQIGNETEKFDLIIASVPQNFINSLPKDAYVYVRWIKMNCMLGVCGVCEIGSKLVCIDGPLIKVSDLVDQRQSLGK</sequence>
<evidence type="ECO:0008006" key="2">
    <source>
        <dbReference type="Google" id="ProtNLM"/>
    </source>
</evidence>